<dbReference type="SUPFAM" id="SSF52058">
    <property type="entry name" value="L domain-like"/>
    <property type="match status" value="1"/>
</dbReference>
<keyword evidence="3 8" id="KW-0812">Transmembrane</keyword>
<evidence type="ECO:0000256" key="4">
    <source>
        <dbReference type="ARBA" id="ARBA00022729"/>
    </source>
</evidence>
<feature type="chain" id="PRO_5043664159" description="Malectin-like domain-containing protein" evidence="9">
    <location>
        <begin position="24"/>
        <end position="543"/>
    </location>
</feature>
<dbReference type="PANTHER" id="PTHR45631">
    <property type="entry name" value="OS07G0107800 PROTEIN-RELATED"/>
    <property type="match status" value="1"/>
</dbReference>
<dbReference type="Proteomes" id="UP000825729">
    <property type="component" value="Unassembled WGS sequence"/>
</dbReference>
<evidence type="ECO:0000256" key="9">
    <source>
        <dbReference type="SAM" id="SignalP"/>
    </source>
</evidence>
<feature type="domain" description="Malectin-like" evidence="10">
    <location>
        <begin position="195"/>
        <end position="266"/>
    </location>
</feature>
<feature type="signal peptide" evidence="9">
    <location>
        <begin position="1"/>
        <end position="23"/>
    </location>
</feature>
<keyword evidence="6 8" id="KW-1133">Transmembrane helix</keyword>
<dbReference type="InterPro" id="IPR001611">
    <property type="entry name" value="Leu-rich_rpt"/>
</dbReference>
<dbReference type="GO" id="GO:0016020">
    <property type="term" value="C:membrane"/>
    <property type="evidence" value="ECO:0007669"/>
    <property type="project" value="UniProtKB-SubCell"/>
</dbReference>
<comment type="subcellular location">
    <subcellularLocation>
        <location evidence="1">Membrane</location>
        <topology evidence="1">Single-pass membrane protein</topology>
    </subcellularLocation>
</comment>
<organism evidence="11 12">
    <name type="scientific">Aristolochia fimbriata</name>
    <name type="common">White veined hardy Dutchman's pipe vine</name>
    <dbReference type="NCBI Taxonomy" id="158543"/>
    <lineage>
        <taxon>Eukaryota</taxon>
        <taxon>Viridiplantae</taxon>
        <taxon>Streptophyta</taxon>
        <taxon>Embryophyta</taxon>
        <taxon>Tracheophyta</taxon>
        <taxon>Spermatophyta</taxon>
        <taxon>Magnoliopsida</taxon>
        <taxon>Magnoliidae</taxon>
        <taxon>Piperales</taxon>
        <taxon>Aristolochiaceae</taxon>
        <taxon>Aristolochia</taxon>
    </lineage>
</organism>
<name>A0AAV7F1I8_ARIFI</name>
<gene>
    <name evidence="11" type="ORF">H6P81_006711</name>
</gene>
<protein>
    <recommendedName>
        <fullName evidence="10">Malectin-like domain-containing protein</fullName>
    </recommendedName>
</protein>
<evidence type="ECO:0000313" key="11">
    <source>
        <dbReference type="EMBL" id="KAG9453807.1"/>
    </source>
</evidence>
<dbReference type="AlphaFoldDB" id="A0AAV7F1I8"/>
<dbReference type="PANTHER" id="PTHR45631:SF44">
    <property type="entry name" value="CARBOHYDRATE-BINDING PROTEIN OF THE ER PROTEIN"/>
    <property type="match status" value="1"/>
</dbReference>
<dbReference type="Pfam" id="PF12819">
    <property type="entry name" value="Malectin_like"/>
    <property type="match status" value="2"/>
</dbReference>
<dbReference type="FunFam" id="3.80.10.10:FF:000129">
    <property type="entry name" value="Leucine-rich repeat receptor-like kinase"/>
    <property type="match status" value="1"/>
</dbReference>
<proteinExistence type="predicted"/>
<keyword evidence="12" id="KW-1185">Reference proteome</keyword>
<evidence type="ECO:0000256" key="2">
    <source>
        <dbReference type="ARBA" id="ARBA00022614"/>
    </source>
</evidence>
<dbReference type="EMBL" id="JAINDJ010000003">
    <property type="protein sequence ID" value="KAG9453807.1"/>
    <property type="molecule type" value="Genomic_DNA"/>
</dbReference>
<feature type="transmembrane region" description="Helical" evidence="8">
    <location>
        <begin position="485"/>
        <end position="506"/>
    </location>
</feature>
<evidence type="ECO:0000256" key="1">
    <source>
        <dbReference type="ARBA" id="ARBA00004167"/>
    </source>
</evidence>
<dbReference type="InterPro" id="IPR032675">
    <property type="entry name" value="LRR_dom_sf"/>
</dbReference>
<dbReference type="Pfam" id="PF00560">
    <property type="entry name" value="LRR_1"/>
    <property type="match status" value="2"/>
</dbReference>
<accession>A0AAV7F1I8</accession>
<keyword evidence="4 9" id="KW-0732">Signal</keyword>
<evidence type="ECO:0000256" key="6">
    <source>
        <dbReference type="ARBA" id="ARBA00022989"/>
    </source>
</evidence>
<dbReference type="Gene3D" id="3.80.10.10">
    <property type="entry name" value="Ribonuclease Inhibitor"/>
    <property type="match status" value="1"/>
</dbReference>
<evidence type="ECO:0000313" key="12">
    <source>
        <dbReference type="Proteomes" id="UP000825729"/>
    </source>
</evidence>
<reference evidence="11 12" key="1">
    <citation type="submission" date="2021-07" db="EMBL/GenBank/DDBJ databases">
        <title>The Aristolochia fimbriata genome: insights into angiosperm evolution, floral development and chemical biosynthesis.</title>
        <authorList>
            <person name="Jiao Y."/>
        </authorList>
    </citation>
    <scope>NUCLEOTIDE SEQUENCE [LARGE SCALE GENOMIC DNA]</scope>
    <source>
        <strain evidence="11">IBCAS-2021</strain>
        <tissue evidence="11">Leaf</tissue>
    </source>
</reference>
<evidence type="ECO:0000256" key="5">
    <source>
        <dbReference type="ARBA" id="ARBA00022737"/>
    </source>
</evidence>
<evidence type="ECO:0000256" key="7">
    <source>
        <dbReference type="ARBA" id="ARBA00023136"/>
    </source>
</evidence>
<evidence type="ECO:0000256" key="8">
    <source>
        <dbReference type="SAM" id="Phobius"/>
    </source>
</evidence>
<keyword evidence="5" id="KW-0677">Repeat</keyword>
<comment type="caution">
    <text evidence="11">The sequence shown here is derived from an EMBL/GenBank/DDBJ whole genome shotgun (WGS) entry which is preliminary data.</text>
</comment>
<dbReference type="InterPro" id="IPR024788">
    <property type="entry name" value="Malectin-like_Carb-bd_dom"/>
</dbReference>
<keyword evidence="2" id="KW-0433">Leucine-rich repeat</keyword>
<evidence type="ECO:0000256" key="3">
    <source>
        <dbReference type="ARBA" id="ARBA00022692"/>
    </source>
</evidence>
<feature type="domain" description="Malectin-like" evidence="10">
    <location>
        <begin position="29"/>
        <end position="154"/>
    </location>
</feature>
<evidence type="ECO:0000259" key="10">
    <source>
        <dbReference type="Pfam" id="PF12819"/>
    </source>
</evidence>
<sequence>MAKLTSFLLFLFLVLSAFSHAAAAVFRSLDCGTEAFNFDDDDIPWVPDDLYITGGETRRVPGSRRTASYAMDVTKGERVLVRASFYYGNYDGKSSLPTFDLQFDGNHWENVATSMDSTVYNEVIYVPKRDEISVCVAQTSSGSVPFVSALEVLPGALILGCAVKSIRIMGCSCMEPERSVRSNLSPATAVSNGIKTLTTDSLFFSPNVSNKPPSSLLRSAITASKPSDSITLFPDLPTATVPAYASMYFSEMSELDSTQKRSFVVIDDLRASEKTSIALVPTPDSTLPPIISAVKVYAIRPLTNGTDSRDMEMLHLLQKTFYKTISEWNGDPCLPANFTWDWVACTSDEVPRVTALYLSDLNLYGSLPDFGGLEALETIDMHNNSLNGGIPDFLGSLPNLKPLPNLKQVNLAGNDFSGPIPSSITKNTQIRLNVSGKPDFCASDNSCETSSRSPGYVSGDYIPTYYWKTYSTTTVTTQSSKVARILGGSLLAFYAVWVVSGIIVIIHQRRKAALAAKYPEKFMVSSKITQSGGFTGERTEHRV</sequence>
<keyword evidence="7 8" id="KW-0472">Membrane</keyword>